<dbReference type="AlphaFoldDB" id="A0A916JJQ9"/>
<evidence type="ECO:0000313" key="3">
    <source>
        <dbReference type="EMBL" id="CAG5017711.1"/>
    </source>
</evidence>
<gene>
    <name evidence="3" type="ORF">DYBT9275_05830</name>
</gene>
<evidence type="ECO:0000256" key="1">
    <source>
        <dbReference type="SAM" id="MobiDB-lite"/>
    </source>
</evidence>
<feature type="chain" id="PRO_5038102463" evidence="2">
    <location>
        <begin position="22"/>
        <end position="116"/>
    </location>
</feature>
<feature type="compositionally biased region" description="Polar residues" evidence="1">
    <location>
        <begin position="43"/>
        <end position="54"/>
    </location>
</feature>
<sequence length="116" mass="12559">MKKLIIILFFTLFALPEMLLAQTEDNGKRSSQNHTYHRKTRKTTQVSGADSLTKGTGAILNDNGAVNSTGTIQGSRSSTGRPDADSTVSYTVKRKRKTIYVEGAGPADTGKKTKKP</sequence>
<feature type="signal peptide" evidence="2">
    <location>
        <begin position="1"/>
        <end position="21"/>
    </location>
</feature>
<proteinExistence type="predicted"/>
<protein>
    <submittedName>
        <fullName evidence="3">Uncharacterized protein</fullName>
    </submittedName>
</protein>
<dbReference type="Proteomes" id="UP000680038">
    <property type="component" value="Unassembled WGS sequence"/>
</dbReference>
<keyword evidence="4" id="KW-1185">Reference proteome</keyword>
<name>A0A916JJQ9_9BACT</name>
<accession>A0A916JJQ9</accession>
<evidence type="ECO:0000313" key="4">
    <source>
        <dbReference type="Proteomes" id="UP000680038"/>
    </source>
</evidence>
<feature type="compositionally biased region" description="Polar residues" evidence="1">
    <location>
        <begin position="64"/>
        <end position="90"/>
    </location>
</feature>
<comment type="caution">
    <text evidence="3">The sequence shown here is derived from an EMBL/GenBank/DDBJ whole genome shotgun (WGS) entry which is preliminary data.</text>
</comment>
<reference evidence="3" key="1">
    <citation type="submission" date="2021-04" db="EMBL/GenBank/DDBJ databases">
        <authorList>
            <person name="Rodrigo-Torres L."/>
            <person name="Arahal R. D."/>
            <person name="Lucena T."/>
        </authorList>
    </citation>
    <scope>NUCLEOTIDE SEQUENCE</scope>
    <source>
        <strain evidence="3">CECT 9275</strain>
    </source>
</reference>
<organism evidence="3 4">
    <name type="scientific">Dyadobacter helix</name>
    <dbReference type="NCBI Taxonomy" id="2822344"/>
    <lineage>
        <taxon>Bacteria</taxon>
        <taxon>Pseudomonadati</taxon>
        <taxon>Bacteroidota</taxon>
        <taxon>Cytophagia</taxon>
        <taxon>Cytophagales</taxon>
        <taxon>Spirosomataceae</taxon>
        <taxon>Dyadobacter</taxon>
    </lineage>
</organism>
<evidence type="ECO:0000256" key="2">
    <source>
        <dbReference type="SAM" id="SignalP"/>
    </source>
</evidence>
<keyword evidence="2" id="KW-0732">Signal</keyword>
<dbReference type="RefSeq" id="WP_215242157.1">
    <property type="nucleotide sequence ID" value="NZ_CAJRAF010000004.1"/>
</dbReference>
<feature type="region of interest" description="Disordered" evidence="1">
    <location>
        <begin position="24"/>
        <end position="90"/>
    </location>
</feature>
<dbReference type="EMBL" id="CAJRAF010000004">
    <property type="protein sequence ID" value="CAG5017711.1"/>
    <property type="molecule type" value="Genomic_DNA"/>
</dbReference>